<dbReference type="AlphaFoldDB" id="A0A8X6GHD2"/>
<sequence length="103" mass="12407">MHLPRNKSFNEDYTMGEKLKTNDTFVQKCDNISDNCQCHSTFVNYYYELKGQKNITKNCLKMFTRKLNWSDAEMTCKLEYSHLLNDRMDRSFFQEFESKGEFL</sequence>
<reference evidence="1" key="1">
    <citation type="submission" date="2020-07" db="EMBL/GenBank/DDBJ databases">
        <title>Multicomponent nature underlies the extraordinary mechanical properties of spider dragline silk.</title>
        <authorList>
            <person name="Kono N."/>
            <person name="Nakamura H."/>
            <person name="Mori M."/>
            <person name="Yoshida Y."/>
            <person name="Ohtoshi R."/>
            <person name="Malay A.D."/>
            <person name="Moran D.A.P."/>
            <person name="Tomita M."/>
            <person name="Numata K."/>
            <person name="Arakawa K."/>
        </authorList>
    </citation>
    <scope>NUCLEOTIDE SEQUENCE</scope>
</reference>
<evidence type="ECO:0000313" key="2">
    <source>
        <dbReference type="Proteomes" id="UP000887116"/>
    </source>
</evidence>
<dbReference type="SUPFAM" id="SSF56436">
    <property type="entry name" value="C-type lectin-like"/>
    <property type="match status" value="1"/>
</dbReference>
<evidence type="ECO:0000313" key="1">
    <source>
        <dbReference type="EMBL" id="GFR04786.1"/>
    </source>
</evidence>
<protein>
    <recommendedName>
        <fullName evidence="3">C-type lectin domain-containing protein</fullName>
    </recommendedName>
</protein>
<evidence type="ECO:0008006" key="3">
    <source>
        <dbReference type="Google" id="ProtNLM"/>
    </source>
</evidence>
<organism evidence="1 2">
    <name type="scientific">Trichonephila clavata</name>
    <name type="common">Joro spider</name>
    <name type="synonym">Nephila clavata</name>
    <dbReference type="NCBI Taxonomy" id="2740835"/>
    <lineage>
        <taxon>Eukaryota</taxon>
        <taxon>Metazoa</taxon>
        <taxon>Ecdysozoa</taxon>
        <taxon>Arthropoda</taxon>
        <taxon>Chelicerata</taxon>
        <taxon>Arachnida</taxon>
        <taxon>Araneae</taxon>
        <taxon>Araneomorphae</taxon>
        <taxon>Entelegynae</taxon>
        <taxon>Araneoidea</taxon>
        <taxon>Nephilidae</taxon>
        <taxon>Trichonephila</taxon>
    </lineage>
</organism>
<accession>A0A8X6GHD2</accession>
<keyword evidence="2" id="KW-1185">Reference proteome</keyword>
<gene>
    <name evidence="1" type="primary">NCL1_37947</name>
    <name evidence="1" type="ORF">TNCT_251071</name>
</gene>
<name>A0A8X6GHD2_TRICU</name>
<dbReference type="Proteomes" id="UP000887116">
    <property type="component" value="Unassembled WGS sequence"/>
</dbReference>
<dbReference type="CDD" id="cd00037">
    <property type="entry name" value="CLECT"/>
    <property type="match status" value="1"/>
</dbReference>
<dbReference type="InterPro" id="IPR016187">
    <property type="entry name" value="CTDL_fold"/>
</dbReference>
<dbReference type="EMBL" id="BMAO01015864">
    <property type="protein sequence ID" value="GFR04786.1"/>
    <property type="molecule type" value="Genomic_DNA"/>
</dbReference>
<proteinExistence type="predicted"/>
<comment type="caution">
    <text evidence="1">The sequence shown here is derived from an EMBL/GenBank/DDBJ whole genome shotgun (WGS) entry which is preliminary data.</text>
</comment>